<organism evidence="1 2">
    <name type="scientific">Nocardioides hwasunensis</name>
    <dbReference type="NCBI Taxonomy" id="397258"/>
    <lineage>
        <taxon>Bacteria</taxon>
        <taxon>Bacillati</taxon>
        <taxon>Actinomycetota</taxon>
        <taxon>Actinomycetes</taxon>
        <taxon>Propionibacteriales</taxon>
        <taxon>Nocardioidaceae</taxon>
        <taxon>Nocardioides</taxon>
    </lineage>
</organism>
<evidence type="ECO:0000313" key="1">
    <source>
        <dbReference type="EMBL" id="MBD3917122.1"/>
    </source>
</evidence>
<evidence type="ECO:0000313" key="2">
    <source>
        <dbReference type="Proteomes" id="UP000649289"/>
    </source>
</evidence>
<dbReference type="EMBL" id="JACXYY010000013">
    <property type="protein sequence ID" value="MBD3917122.1"/>
    <property type="molecule type" value="Genomic_DNA"/>
</dbReference>
<proteinExistence type="predicted"/>
<protein>
    <submittedName>
        <fullName evidence="1">Uncharacterized protein</fullName>
    </submittedName>
</protein>
<keyword evidence="2" id="KW-1185">Reference proteome</keyword>
<reference evidence="1 2" key="1">
    <citation type="submission" date="2020-09" db="EMBL/GenBank/DDBJ databases">
        <title>novel species in genus Nocardioides.</title>
        <authorList>
            <person name="Zhang G."/>
        </authorList>
    </citation>
    <scope>NUCLEOTIDE SEQUENCE [LARGE SCALE GENOMIC DNA]</scope>
    <source>
        <strain evidence="1 2">19197</strain>
    </source>
</reference>
<accession>A0ABR8MQF8</accession>
<dbReference type="RefSeq" id="WP_191201461.1">
    <property type="nucleotide sequence ID" value="NZ_BAAAPA010000001.1"/>
</dbReference>
<sequence length="88" mass="9459">MASVSIVNDGKASLCVLVEPLGEDFWIQPEQTLTFTIPDEEPTVSWYEDGASVWINDGDPSDVVVITEAGMVVTSGFQRPPGAFEPAT</sequence>
<comment type="caution">
    <text evidence="1">The sequence shown here is derived from an EMBL/GenBank/DDBJ whole genome shotgun (WGS) entry which is preliminary data.</text>
</comment>
<name>A0ABR8MQF8_9ACTN</name>
<gene>
    <name evidence="1" type="ORF">IEZ25_21105</name>
</gene>
<dbReference type="Proteomes" id="UP000649289">
    <property type="component" value="Unassembled WGS sequence"/>
</dbReference>